<feature type="region of interest" description="Disordered" evidence="1">
    <location>
        <begin position="12"/>
        <end position="51"/>
    </location>
</feature>
<sequence>MDFPCRLDQKYIDQNGNPKKSLADDVGVVGSEENVDEVESEDDEGPYEGAPIQRKMSRFLVEYGIAISLLKMRRMSATKTTRLAFLVLEGHVASCATRSRGHQSLLYHEQKIKVNMRDVEEIPRLQEDTPAAQSNCAMMSKRKVKN</sequence>
<evidence type="ECO:0000313" key="2">
    <source>
        <dbReference type="EMBL" id="CAI5712793.1"/>
    </source>
</evidence>
<comment type="caution">
    <text evidence="2">The sequence shown here is derived from an EMBL/GenBank/DDBJ whole genome shotgun (WGS) entry which is preliminary data.</text>
</comment>
<organism evidence="2 3">
    <name type="scientific">Peronospora farinosa</name>
    <dbReference type="NCBI Taxonomy" id="134698"/>
    <lineage>
        <taxon>Eukaryota</taxon>
        <taxon>Sar</taxon>
        <taxon>Stramenopiles</taxon>
        <taxon>Oomycota</taxon>
        <taxon>Peronosporomycetes</taxon>
        <taxon>Peronosporales</taxon>
        <taxon>Peronosporaceae</taxon>
        <taxon>Peronospora</taxon>
    </lineage>
</organism>
<gene>
    <name evidence="2" type="ORF">PFR002_LOCUS2622</name>
</gene>
<dbReference type="EMBL" id="CANTFK010000288">
    <property type="protein sequence ID" value="CAI5712793.1"/>
    <property type="molecule type" value="Genomic_DNA"/>
</dbReference>
<reference evidence="2" key="1">
    <citation type="submission" date="2022-12" db="EMBL/GenBank/DDBJ databases">
        <authorList>
            <person name="Webb A."/>
        </authorList>
    </citation>
    <scope>NUCLEOTIDE SEQUENCE</scope>
    <source>
        <strain evidence="2">Pf2</strain>
    </source>
</reference>
<dbReference type="AlphaFoldDB" id="A0AAV0T1F5"/>
<protein>
    <submittedName>
        <fullName evidence="2">Uncharacterized protein</fullName>
    </submittedName>
</protein>
<accession>A0AAV0T1F5</accession>
<evidence type="ECO:0000313" key="3">
    <source>
        <dbReference type="Proteomes" id="UP001159659"/>
    </source>
</evidence>
<feature type="compositionally biased region" description="Acidic residues" evidence="1">
    <location>
        <begin position="33"/>
        <end position="46"/>
    </location>
</feature>
<proteinExistence type="predicted"/>
<evidence type="ECO:0000256" key="1">
    <source>
        <dbReference type="SAM" id="MobiDB-lite"/>
    </source>
</evidence>
<name>A0AAV0T1F5_9STRA</name>
<dbReference type="Proteomes" id="UP001159659">
    <property type="component" value="Unassembled WGS sequence"/>
</dbReference>